<keyword evidence="1" id="KW-0472">Membrane</keyword>
<evidence type="ECO:0000313" key="3">
    <source>
        <dbReference type="Proteomes" id="UP000500826"/>
    </source>
</evidence>
<gene>
    <name evidence="2" type="ORF">HK414_13675</name>
</gene>
<organism evidence="2 3">
    <name type="scientific">Ramlibacter terrae</name>
    <dbReference type="NCBI Taxonomy" id="2732511"/>
    <lineage>
        <taxon>Bacteria</taxon>
        <taxon>Pseudomonadati</taxon>
        <taxon>Pseudomonadota</taxon>
        <taxon>Betaproteobacteria</taxon>
        <taxon>Burkholderiales</taxon>
        <taxon>Comamonadaceae</taxon>
        <taxon>Ramlibacter</taxon>
    </lineage>
</organism>
<sequence length="84" mass="8440">MLLGIGHGLLAPPTLAGTVGLIPALAGSAAAVGGLVQQMTGALGGFFVGVFPHHGPVNMVLLMLGWAVCGLAAQLVLFRVVLRR</sequence>
<dbReference type="SUPFAM" id="SSF103473">
    <property type="entry name" value="MFS general substrate transporter"/>
    <property type="match status" value="1"/>
</dbReference>
<dbReference type="InterPro" id="IPR036259">
    <property type="entry name" value="MFS_trans_sf"/>
</dbReference>
<dbReference type="EMBL" id="CP053418">
    <property type="protein sequence ID" value="QJW84434.1"/>
    <property type="molecule type" value="Genomic_DNA"/>
</dbReference>
<accession>A0ABX6P2U6</accession>
<protein>
    <recommendedName>
        <fullName evidence="4">MFS transporter</fullName>
    </recommendedName>
</protein>
<keyword evidence="3" id="KW-1185">Reference proteome</keyword>
<feature type="transmembrane region" description="Helical" evidence="1">
    <location>
        <begin position="59"/>
        <end position="82"/>
    </location>
</feature>
<proteinExistence type="predicted"/>
<reference evidence="2 3" key="1">
    <citation type="submission" date="2020-05" db="EMBL/GenBank/DDBJ databases">
        <title>Ramlibacter rhizophilus sp. nov., isolated from rhizosphere soil of national flower Mugunghwa from South Korea.</title>
        <authorList>
            <person name="Zheng-Fei Y."/>
            <person name="Huan T."/>
        </authorList>
    </citation>
    <scope>NUCLEOTIDE SEQUENCE [LARGE SCALE GENOMIC DNA]</scope>
    <source>
        <strain evidence="2 3">H242</strain>
    </source>
</reference>
<dbReference type="Proteomes" id="UP000500826">
    <property type="component" value="Chromosome"/>
</dbReference>
<dbReference type="Gene3D" id="1.20.1720.10">
    <property type="entry name" value="Multidrug resistance protein D"/>
    <property type="match status" value="1"/>
</dbReference>
<keyword evidence="1" id="KW-1133">Transmembrane helix</keyword>
<evidence type="ECO:0000256" key="1">
    <source>
        <dbReference type="SAM" id="Phobius"/>
    </source>
</evidence>
<evidence type="ECO:0008006" key="4">
    <source>
        <dbReference type="Google" id="ProtNLM"/>
    </source>
</evidence>
<keyword evidence="1" id="KW-0812">Transmembrane</keyword>
<name>A0ABX6P2U6_9BURK</name>
<evidence type="ECO:0000313" key="2">
    <source>
        <dbReference type="EMBL" id="QJW84434.1"/>
    </source>
</evidence>